<comment type="similarity">
    <text evidence="2">Belongs to the cytochrome ubiquinol oxidase subunit 2 family.</text>
</comment>
<dbReference type="Pfam" id="PF02322">
    <property type="entry name" value="Cyt_bd_oxida_II"/>
    <property type="match status" value="1"/>
</dbReference>
<dbReference type="EC" id="1.10.3.-" evidence="13"/>
<keyword evidence="9 12" id="KW-1133">Transmembrane helix</keyword>
<evidence type="ECO:0000256" key="5">
    <source>
        <dbReference type="ARBA" id="ARBA00022617"/>
    </source>
</evidence>
<evidence type="ECO:0000256" key="9">
    <source>
        <dbReference type="ARBA" id="ARBA00022989"/>
    </source>
</evidence>
<evidence type="ECO:0000256" key="8">
    <source>
        <dbReference type="ARBA" id="ARBA00022982"/>
    </source>
</evidence>
<comment type="subcellular location">
    <subcellularLocation>
        <location evidence="1">Cell membrane</location>
        <topology evidence="1">Multi-pass membrane protein</topology>
    </subcellularLocation>
</comment>
<keyword evidence="13" id="KW-0560">Oxidoreductase</keyword>
<evidence type="ECO:0000256" key="11">
    <source>
        <dbReference type="ARBA" id="ARBA00023136"/>
    </source>
</evidence>
<keyword evidence="5" id="KW-0349">Heme</keyword>
<reference evidence="13 14" key="1">
    <citation type="submission" date="2021-03" db="EMBL/GenBank/DDBJ databases">
        <title>Sequencing the genomes of 1000 actinobacteria strains.</title>
        <authorList>
            <person name="Klenk H.-P."/>
        </authorList>
    </citation>
    <scope>NUCLEOTIDE SEQUENCE [LARGE SCALE GENOMIC DNA]</scope>
    <source>
        <strain evidence="13 14">DSM 44506</strain>
    </source>
</reference>
<gene>
    <name evidence="13" type="ORF">JOF33_000434</name>
</gene>
<evidence type="ECO:0000313" key="14">
    <source>
        <dbReference type="Proteomes" id="UP001519305"/>
    </source>
</evidence>
<organism evidence="13 14">
    <name type="scientific">Corynebacterium freneyi</name>
    <dbReference type="NCBI Taxonomy" id="134034"/>
    <lineage>
        <taxon>Bacteria</taxon>
        <taxon>Bacillati</taxon>
        <taxon>Actinomycetota</taxon>
        <taxon>Actinomycetes</taxon>
        <taxon>Mycobacteriales</taxon>
        <taxon>Corynebacteriaceae</taxon>
        <taxon>Corynebacterium</taxon>
    </lineage>
</organism>
<evidence type="ECO:0000256" key="7">
    <source>
        <dbReference type="ARBA" id="ARBA00022723"/>
    </source>
</evidence>
<dbReference type="Proteomes" id="UP001519305">
    <property type="component" value="Unassembled WGS sequence"/>
</dbReference>
<feature type="transmembrane region" description="Helical" evidence="12">
    <location>
        <begin position="169"/>
        <end position="191"/>
    </location>
</feature>
<keyword evidence="3" id="KW-0813">Transport</keyword>
<comment type="caution">
    <text evidence="13">The sequence shown here is derived from an EMBL/GenBank/DDBJ whole genome shotgun (WGS) entry which is preliminary data.</text>
</comment>
<dbReference type="PANTHER" id="PTHR43141:SF5">
    <property type="entry name" value="CYTOCHROME BD-I UBIQUINOL OXIDASE SUBUNIT 2"/>
    <property type="match status" value="1"/>
</dbReference>
<evidence type="ECO:0000256" key="4">
    <source>
        <dbReference type="ARBA" id="ARBA00022475"/>
    </source>
</evidence>
<feature type="transmembrane region" description="Helical" evidence="12">
    <location>
        <begin position="125"/>
        <end position="149"/>
    </location>
</feature>
<evidence type="ECO:0000256" key="10">
    <source>
        <dbReference type="ARBA" id="ARBA00023004"/>
    </source>
</evidence>
<dbReference type="NCBIfam" id="TIGR00203">
    <property type="entry name" value="cydB"/>
    <property type="match status" value="1"/>
</dbReference>
<feature type="transmembrane region" description="Helical" evidence="12">
    <location>
        <begin position="203"/>
        <end position="225"/>
    </location>
</feature>
<keyword evidence="14" id="KW-1185">Reference proteome</keyword>
<dbReference type="PIRSF" id="PIRSF000267">
    <property type="entry name" value="Cyt_oxidse_sub2"/>
    <property type="match status" value="1"/>
</dbReference>
<keyword evidence="10" id="KW-0408">Iron</keyword>
<evidence type="ECO:0000256" key="2">
    <source>
        <dbReference type="ARBA" id="ARBA00007543"/>
    </source>
</evidence>
<feature type="transmembrane region" description="Helical" evidence="12">
    <location>
        <begin position="12"/>
        <end position="42"/>
    </location>
</feature>
<dbReference type="EMBL" id="JAGINY010000001">
    <property type="protein sequence ID" value="MBP2331735.1"/>
    <property type="molecule type" value="Genomic_DNA"/>
</dbReference>
<feature type="transmembrane region" description="Helical" evidence="12">
    <location>
        <begin position="88"/>
        <end position="105"/>
    </location>
</feature>
<protein>
    <submittedName>
        <fullName evidence="13">Cytochrome d ubiquinol oxidase subunit II</fullName>
        <ecNumber evidence="13">1.10.3.-</ecNumber>
    </submittedName>
</protein>
<feature type="transmembrane region" description="Helical" evidence="12">
    <location>
        <begin position="258"/>
        <end position="282"/>
    </location>
</feature>
<keyword evidence="11 12" id="KW-0472">Membrane</keyword>
<keyword evidence="8" id="KW-0249">Electron transport</keyword>
<accession>A0ABS4U510</accession>
<keyword evidence="4" id="KW-1003">Cell membrane</keyword>
<name>A0ABS4U510_9CORY</name>
<feature type="transmembrane region" description="Helical" evidence="12">
    <location>
        <begin position="302"/>
        <end position="324"/>
    </location>
</feature>
<evidence type="ECO:0000256" key="1">
    <source>
        <dbReference type="ARBA" id="ARBA00004651"/>
    </source>
</evidence>
<evidence type="ECO:0000256" key="6">
    <source>
        <dbReference type="ARBA" id="ARBA00022692"/>
    </source>
</evidence>
<proteinExistence type="inferred from homology"/>
<evidence type="ECO:0000256" key="12">
    <source>
        <dbReference type="SAM" id="Phobius"/>
    </source>
</evidence>
<dbReference type="PANTHER" id="PTHR43141">
    <property type="entry name" value="CYTOCHROME BD2 SUBUNIT II"/>
    <property type="match status" value="1"/>
</dbReference>
<dbReference type="GO" id="GO:0016491">
    <property type="term" value="F:oxidoreductase activity"/>
    <property type="evidence" value="ECO:0007669"/>
    <property type="project" value="UniProtKB-KW"/>
</dbReference>
<dbReference type="InterPro" id="IPR003317">
    <property type="entry name" value="Cyt-d_oxidase_su2"/>
</dbReference>
<evidence type="ECO:0000256" key="3">
    <source>
        <dbReference type="ARBA" id="ARBA00022448"/>
    </source>
</evidence>
<keyword evidence="6 12" id="KW-0812">Transmembrane</keyword>
<keyword evidence="7" id="KW-0479">Metal-binding</keyword>
<evidence type="ECO:0000313" key="13">
    <source>
        <dbReference type="EMBL" id="MBP2331735.1"/>
    </source>
</evidence>
<feature type="transmembrane region" description="Helical" evidence="12">
    <location>
        <begin position="231"/>
        <end position="251"/>
    </location>
</feature>
<sequence length="345" mass="37505">MIIMFGLDLPVLWFILVAFLFAGYFLLEGFDFGVGILLPILGRDEARRNAMLRTIGPVWDGNEVWLITAGGALFAAFPEWYATMFSGFYLPLFLILLALIVRIVGLEWRKKIDDPTWRRRCDAAIIVGSWLPPVLWGVAVANLVRGVPLDADHGMSSGLDVLVGLLNPYALLGGAALTAVFILHGLTFLRLKTAGRLREEAHGVLVPVAGAAVVLGAAFVLWTQIAHGKPWTWAVTVLALVGVLGGVAMVLRDRDGIAFTATSVAVVAVTVLIFGSMYPWLMPTTLADGAGLDVWNAASNPYTLKIMTWAALFITPLVIAYQAWTYWVFRKRITAEPVAAEPVTA</sequence>